<protein>
    <recommendedName>
        <fullName evidence="3">DUF6535 domain-containing protein</fullName>
    </recommendedName>
</protein>
<keyword evidence="2" id="KW-0472">Membrane</keyword>
<evidence type="ECO:0000259" key="3">
    <source>
        <dbReference type="Pfam" id="PF20153"/>
    </source>
</evidence>
<dbReference type="STRING" id="1314777.A0A164NSM9"/>
<dbReference type="Proteomes" id="UP000076722">
    <property type="component" value="Unassembled WGS sequence"/>
</dbReference>
<reference evidence="4 5" key="1">
    <citation type="journal article" date="2016" name="Mol. Biol. Evol.">
        <title>Comparative Genomics of Early-Diverging Mushroom-Forming Fungi Provides Insights into the Origins of Lignocellulose Decay Capabilities.</title>
        <authorList>
            <person name="Nagy L.G."/>
            <person name="Riley R."/>
            <person name="Tritt A."/>
            <person name="Adam C."/>
            <person name="Daum C."/>
            <person name="Floudas D."/>
            <person name="Sun H."/>
            <person name="Yadav J.S."/>
            <person name="Pangilinan J."/>
            <person name="Larsson K.H."/>
            <person name="Matsuura K."/>
            <person name="Barry K."/>
            <person name="Labutti K."/>
            <person name="Kuo R."/>
            <person name="Ohm R.A."/>
            <person name="Bhattacharya S.S."/>
            <person name="Shirouzu T."/>
            <person name="Yoshinaga Y."/>
            <person name="Martin F.M."/>
            <person name="Grigoriev I.V."/>
            <person name="Hibbett D.S."/>
        </authorList>
    </citation>
    <scope>NUCLEOTIDE SEQUENCE [LARGE SCALE GENOMIC DNA]</scope>
    <source>
        <strain evidence="4 5">HHB9708</strain>
    </source>
</reference>
<name>A0A164NSM9_9AGAM</name>
<dbReference type="Pfam" id="PF20153">
    <property type="entry name" value="DUF6535"/>
    <property type="match status" value="1"/>
</dbReference>
<evidence type="ECO:0000313" key="5">
    <source>
        <dbReference type="Proteomes" id="UP000076722"/>
    </source>
</evidence>
<accession>A0A164NSM9</accession>
<feature type="transmembrane region" description="Helical" evidence="2">
    <location>
        <begin position="100"/>
        <end position="120"/>
    </location>
</feature>
<feature type="transmembrane region" description="Helical" evidence="2">
    <location>
        <begin position="228"/>
        <end position="252"/>
    </location>
</feature>
<feature type="region of interest" description="Disordered" evidence="1">
    <location>
        <begin position="738"/>
        <end position="789"/>
    </location>
</feature>
<dbReference type="InterPro" id="IPR045338">
    <property type="entry name" value="DUF6535"/>
</dbReference>
<keyword evidence="2" id="KW-0812">Transmembrane</keyword>
<sequence length="825" mass="93811">MESSKSDDDNIQAQLLRQLLGAVERLNSTMVEQKESMKKQAKILEKHTEIFEVLEKDSRKDEQPYETKPWHDTTAWQAMWHSATANTKEQVEEWKSGMDVSLVFIAIFLAVLTAFLVPALQALSLSGSNGPAVVINNATTVIVNGQMPTPSSGSDGTSPPSLPPISDQIICMFYESALIVTIFNAVLCVLGRQWVGQLLRLRDASTYLERTMRHEKRKKMITRWLEPLVNALHWSLLLSIALFISGLLYQLWAVAFSFASPAPILVATSALGTLLTFCIALLIVATTAHAVIHSDSPFDGPLSRVVRRYLVTASKTIERYNAAIPSNDQPELAPEFQEDNDLFGDWSDPDTLEKWDERMEARTQAVETFARLISETNEPDLLERAVPALQFKEWLFPSREKGFEAFPAALSRLNATDTSPRVKATVAQHQLAFGEWIRFITLNAPHRQSMMKSNELLNWLSKNCAVQDLHDPDRSGQLFMSYFTFCSFRSPSQRLVGFSYMSVDECIARALLLSNQPPEERLGGVFHVAVNACHKLLEGKKDSLRRILSYVPPFRVLISALNLNERWWPWLQELVQFVAEGNELDILNEISPFLTAWQRADYFAQDIDRVFNFVEFFWVIMHDLPADVPFPITVDVSSGLEAITSLEKVTFDVWERYVNPLLFYLERTPVGLVSNRPALLRFLRMLMEKTRPVYDLDDRLNDEMCRRAILYDNHNIPARFIPLPDSEEMLERETFDSEEIYPQGREVGSASEPGLNEGREGRVSMTADRPASLDVRTVEDPPLQPDWLPLDTIAPIRAVPVLRSLRQILRPRRRQRSGLGEMESQ</sequence>
<feature type="domain" description="DUF6535" evidence="3">
    <location>
        <begin position="76"/>
        <end position="253"/>
    </location>
</feature>
<keyword evidence="5" id="KW-1185">Reference proteome</keyword>
<feature type="transmembrane region" description="Helical" evidence="2">
    <location>
        <begin position="264"/>
        <end position="285"/>
    </location>
</feature>
<dbReference type="EMBL" id="KV419441">
    <property type="protein sequence ID" value="KZS87999.1"/>
    <property type="molecule type" value="Genomic_DNA"/>
</dbReference>
<gene>
    <name evidence="4" type="ORF">SISNIDRAFT_490517</name>
</gene>
<evidence type="ECO:0000256" key="2">
    <source>
        <dbReference type="SAM" id="Phobius"/>
    </source>
</evidence>
<evidence type="ECO:0000256" key="1">
    <source>
        <dbReference type="SAM" id="MobiDB-lite"/>
    </source>
</evidence>
<organism evidence="4 5">
    <name type="scientific">Sistotremastrum niveocremeum HHB9708</name>
    <dbReference type="NCBI Taxonomy" id="1314777"/>
    <lineage>
        <taxon>Eukaryota</taxon>
        <taxon>Fungi</taxon>
        <taxon>Dikarya</taxon>
        <taxon>Basidiomycota</taxon>
        <taxon>Agaricomycotina</taxon>
        <taxon>Agaricomycetes</taxon>
        <taxon>Sistotremastrales</taxon>
        <taxon>Sistotremastraceae</taxon>
        <taxon>Sertulicium</taxon>
        <taxon>Sertulicium niveocremeum</taxon>
    </lineage>
</organism>
<dbReference type="AlphaFoldDB" id="A0A164NSM9"/>
<feature type="transmembrane region" description="Helical" evidence="2">
    <location>
        <begin position="169"/>
        <end position="190"/>
    </location>
</feature>
<evidence type="ECO:0000313" key="4">
    <source>
        <dbReference type="EMBL" id="KZS87999.1"/>
    </source>
</evidence>
<proteinExistence type="predicted"/>
<keyword evidence="2" id="KW-1133">Transmembrane helix</keyword>